<proteinExistence type="predicted"/>
<dbReference type="Proteomes" id="UP000655759">
    <property type="component" value="Unassembled WGS sequence"/>
</dbReference>
<organism evidence="1 2">
    <name type="scientific">Candidatus Nitrosotenuis uzonensis</name>
    <dbReference type="NCBI Taxonomy" id="1407055"/>
    <lineage>
        <taxon>Archaea</taxon>
        <taxon>Nitrososphaerota</taxon>
        <taxon>Candidatus Nitrosotenuis</taxon>
    </lineage>
</organism>
<comment type="caution">
    <text evidence="1">The sequence shown here is derived from an EMBL/GenBank/DDBJ whole genome shotgun (WGS) entry which is preliminary data.</text>
</comment>
<protein>
    <submittedName>
        <fullName evidence="1">Uncharacterized protein</fullName>
    </submittedName>
</protein>
<gene>
    <name evidence="1" type="ORF">NUZ5A_20050</name>
</gene>
<dbReference type="EMBL" id="CAJNAQ010000002">
    <property type="protein sequence ID" value="CAE6485749.1"/>
    <property type="molecule type" value="Genomic_DNA"/>
</dbReference>
<dbReference type="AlphaFoldDB" id="A0A812EYV8"/>
<accession>A0A812EYV8</accession>
<evidence type="ECO:0000313" key="2">
    <source>
        <dbReference type="Proteomes" id="UP000655759"/>
    </source>
</evidence>
<sequence length="298" mass="32111">MNTKYLAFSLALLAVIATTPHAFAANPYYGGYAKTATIEQASQIWGYTDFQSSSAPAYYTGGVISTSGVFTNGTSSRIMYQDPVTLNPSLSVTGDPQVWILGGTSPSWQSSTPLGTHGTGSSNVDYVYTTFYWNGARTQVTFYYEPHYNDGTSGSSVVTYSKSSVPSDKSDNFGVGYKDFVSGSTTYRVKYLQFGAESGDVASGWNIKQYSMGYVKTSGSLVNLSSINSFTSPYISTDALNHSWIIYKLTGSTLSLNAVGKTQYNVDADYAREGGGVPAGTAYWFRGTFLTPGTQLWP</sequence>
<reference evidence="1" key="1">
    <citation type="submission" date="2021-02" db="EMBL/GenBank/DDBJ databases">
        <authorList>
            <person name="Han P."/>
        </authorList>
    </citation>
    <scope>NUCLEOTIDE SEQUENCE</scope>
    <source>
        <strain evidence="1">Candidatus Nitrosotenuis uzonensis 5A</strain>
    </source>
</reference>
<name>A0A812EYV8_9ARCH</name>
<dbReference type="RefSeq" id="WP_205097597.1">
    <property type="nucleotide sequence ID" value="NZ_CAJNAQ010000002.1"/>
</dbReference>
<evidence type="ECO:0000313" key="1">
    <source>
        <dbReference type="EMBL" id="CAE6485749.1"/>
    </source>
</evidence>